<dbReference type="AlphaFoldDB" id="A0A2T4SV18"/>
<name>A0A2T4SV18_STAGA</name>
<comment type="caution">
    <text evidence="1">The sequence shown here is derived from an EMBL/GenBank/DDBJ whole genome shotgun (WGS) entry which is preliminary data.</text>
</comment>
<dbReference type="EMBL" id="QXRZ01000007">
    <property type="protein sequence ID" value="RIL41930.1"/>
    <property type="molecule type" value="Genomic_DNA"/>
</dbReference>
<dbReference type="Pfam" id="PF22564">
    <property type="entry name" value="HAAS"/>
    <property type="match status" value="1"/>
</dbReference>
<dbReference type="RefSeq" id="WP_082039209.1">
    <property type="nucleotide sequence ID" value="NZ_BKAX01000013.1"/>
</dbReference>
<sequence>MAVDILDKITFLNELEQELDNLPRSERDKVMYEYEDYFFEQESEGRNEYQIIGALESPKKIGKEIMAKSAIASAEYKPNVRTIVRAIMASLGMGILSVVIILIPMIFVGFFMVILLLCSLFFTLSPVLLIINGIFNHNISFAVSNYLFAISYTGLGIVLFVAIAKLAQFVYRLILKYLRWNIKTIRGSAVE</sequence>
<accession>A0A2T4SV18</accession>
<reference evidence="1 2" key="1">
    <citation type="journal article" date="2016" name="Front. Microbiol.">
        <title>Comprehensive Phylogenetic Analysis of Bovine Non-aureus Staphylococci Species Based on Whole-Genome Sequencing.</title>
        <authorList>
            <person name="Naushad S."/>
            <person name="Barkema H.W."/>
            <person name="Luby C."/>
            <person name="Condas L.A."/>
            <person name="Nobrega D.B."/>
            <person name="Carson D.A."/>
            <person name="De Buck J."/>
        </authorList>
    </citation>
    <scope>NUCLEOTIDE SEQUENCE [LARGE SCALE GENOMIC DNA]</scope>
    <source>
        <strain evidence="1 2">SNUC 1388</strain>
    </source>
</reference>
<dbReference type="Proteomes" id="UP000283576">
    <property type="component" value="Unassembled WGS sequence"/>
</dbReference>
<dbReference type="OrthoDB" id="2413613at2"/>
<proteinExistence type="predicted"/>
<protein>
    <submittedName>
        <fullName evidence="1">DUF1700 domain-containing protein</fullName>
    </submittedName>
</protein>
<organism evidence="1 2">
    <name type="scientific">Staphylococcus gallinarum</name>
    <dbReference type="NCBI Taxonomy" id="1293"/>
    <lineage>
        <taxon>Bacteria</taxon>
        <taxon>Bacillati</taxon>
        <taxon>Bacillota</taxon>
        <taxon>Bacilli</taxon>
        <taxon>Bacillales</taxon>
        <taxon>Staphylococcaceae</taxon>
        <taxon>Staphylococcus</taxon>
    </lineage>
</organism>
<evidence type="ECO:0000313" key="2">
    <source>
        <dbReference type="Proteomes" id="UP000283576"/>
    </source>
</evidence>
<evidence type="ECO:0000313" key="1">
    <source>
        <dbReference type="EMBL" id="RIL41930.1"/>
    </source>
</evidence>
<gene>
    <name evidence="1" type="ORF">BUZ01_10870</name>
</gene>